<comment type="caution">
    <text evidence="1">The sequence shown here is derived from an EMBL/GenBank/DDBJ whole genome shotgun (WGS) entry which is preliminary data.</text>
</comment>
<dbReference type="AlphaFoldDB" id="A0A164KRA8"/>
<protein>
    <submittedName>
        <fullName evidence="1">Uncharacterized protein</fullName>
    </submittedName>
</protein>
<dbReference type="EMBL" id="LJKE01000125">
    <property type="protein sequence ID" value="KZD51173.1"/>
    <property type="molecule type" value="Genomic_DNA"/>
</dbReference>
<reference evidence="1 2" key="1">
    <citation type="submission" date="2015-09" db="EMBL/GenBank/DDBJ databases">
        <title>Bacillus cereus food isolates.</title>
        <authorList>
            <person name="Boekhorst J."/>
        </authorList>
    </citation>
    <scope>NUCLEOTIDE SEQUENCE [LARGE SCALE GENOMIC DNA]</scope>
    <source>
        <strain evidence="1 2">B4088</strain>
    </source>
</reference>
<dbReference type="Proteomes" id="UP000076482">
    <property type="component" value="Unassembled WGS sequence"/>
</dbReference>
<sequence length="42" mass="5079">MLVEYEIKWENSGFIMRKLIKVVFEWKVDYVRSGRKVSSLLT</sequence>
<proteinExistence type="predicted"/>
<gene>
    <name evidence="1" type="ORF">B4088_6075</name>
</gene>
<dbReference type="PATRIC" id="fig|1396.535.peg.3632"/>
<name>A0A164KRA8_BACCE</name>
<accession>A0A164KRA8</accession>
<evidence type="ECO:0000313" key="1">
    <source>
        <dbReference type="EMBL" id="KZD51173.1"/>
    </source>
</evidence>
<evidence type="ECO:0000313" key="2">
    <source>
        <dbReference type="Proteomes" id="UP000076482"/>
    </source>
</evidence>
<organism evidence="1 2">
    <name type="scientific">Bacillus cereus</name>
    <dbReference type="NCBI Taxonomy" id="1396"/>
    <lineage>
        <taxon>Bacteria</taxon>
        <taxon>Bacillati</taxon>
        <taxon>Bacillota</taxon>
        <taxon>Bacilli</taxon>
        <taxon>Bacillales</taxon>
        <taxon>Bacillaceae</taxon>
        <taxon>Bacillus</taxon>
        <taxon>Bacillus cereus group</taxon>
    </lineage>
</organism>